<organism evidence="4 5">
    <name type="scientific">Magnetospirillum molischianum DSM 120</name>
    <dbReference type="NCBI Taxonomy" id="1150626"/>
    <lineage>
        <taxon>Bacteria</taxon>
        <taxon>Pseudomonadati</taxon>
        <taxon>Pseudomonadota</taxon>
        <taxon>Alphaproteobacteria</taxon>
        <taxon>Rhodospirillales</taxon>
        <taxon>Rhodospirillaceae</taxon>
        <taxon>Magnetospirillum</taxon>
    </lineage>
</organism>
<feature type="domain" description="PAS" evidence="3">
    <location>
        <begin position="563"/>
        <end position="615"/>
    </location>
</feature>
<name>H8FPV9_MAGML</name>
<proteinExistence type="predicted"/>
<dbReference type="Pfam" id="PF13185">
    <property type="entry name" value="GAF_2"/>
    <property type="match status" value="1"/>
</dbReference>
<dbReference type="EMBL" id="CAHP01000012">
    <property type="protein sequence ID" value="CCG40397.1"/>
    <property type="molecule type" value="Genomic_DNA"/>
</dbReference>
<evidence type="ECO:0000256" key="1">
    <source>
        <dbReference type="SAM" id="MobiDB-lite"/>
    </source>
</evidence>
<dbReference type="eggNOG" id="COG3829">
    <property type="taxonomic scope" value="Bacteria"/>
</dbReference>
<dbReference type="Gene3D" id="3.30.450.40">
    <property type="match status" value="1"/>
</dbReference>
<evidence type="ECO:0000259" key="3">
    <source>
        <dbReference type="PROSITE" id="PS50112"/>
    </source>
</evidence>
<evidence type="ECO:0000313" key="4">
    <source>
        <dbReference type="EMBL" id="CCG40397.1"/>
    </source>
</evidence>
<dbReference type="CDD" id="cd00130">
    <property type="entry name" value="PAS"/>
    <property type="match status" value="1"/>
</dbReference>
<dbReference type="STRING" id="1150626.PHAMO_20083"/>
<dbReference type="SUPFAM" id="SSF55781">
    <property type="entry name" value="GAF domain-like"/>
    <property type="match status" value="1"/>
</dbReference>
<dbReference type="Gene3D" id="3.30.450.20">
    <property type="entry name" value="PAS domain"/>
    <property type="match status" value="3"/>
</dbReference>
<keyword evidence="5" id="KW-1185">Reference proteome</keyword>
<dbReference type="PROSITE" id="PS50112">
    <property type="entry name" value="PAS"/>
    <property type="match status" value="1"/>
</dbReference>
<dbReference type="SMART" id="SM00065">
    <property type="entry name" value="GAF"/>
    <property type="match status" value="1"/>
</dbReference>
<sequence length="682" mass="74409">MDDRHNRDSTDPTLGGCNPTTRFGREPKRLIMRLITSRHIILTLTLALLAGLGTTELFRLTLEANNRVAFDNWAEREATALLERTLGGRAMGAVVFSGETDPSLRAAATGRDPARRTDGDNAARSLETLGREINGEGTFVVNRAGIIVASWDAMGRIRIGTDVGFRPFVQSALDGTETVYAAVGISTGERALFLAAPVWASQNEQKAVVGALVGRVGIDVIERSLRNGSDIALLVSPHGVVFASSRRDWLLSLVGDASHDRIRAIAALRQFGAAFDSPHRIRTLPFDPNSTTVQIDQTRYMAARLPLKWNDPGGDWSLVLLTDLASAAPMALRAGIGALATLGTACFGLLALSRRDAVARQRQEQSIQDAEARQQIAITERQNRQFDLIARLHQTTNLTEMAQELFSGLGRDLPLHQGSLYVSDDDGQRFHLAGFHGNGRAPEQIGTSDGMIGECARQSRTLCFEDPPAGVWRLRPGPGPGEASPRVLLLLPLVHDGRVLGVLELASLSPALAENRATVETILPTLAVQIDFLRATRQARDHLAEVNRLTESVRLQQDLSQQTEDWFRTILDGMPVGLLVVDSSGRIILSNPEIEHLSGYSLDELLGENIEKLLPAPLRAQHVEWRNALTMGEDQVIRMGRKHPALPLVTRDGPEIMVEISLMQTPALGSQRPCVCAMIRPM</sequence>
<feature type="region of interest" description="Disordered" evidence="1">
    <location>
        <begin position="1"/>
        <end position="22"/>
    </location>
</feature>
<accession>H8FPV9</accession>
<dbReference type="InterPro" id="IPR013767">
    <property type="entry name" value="PAS_fold"/>
</dbReference>
<comment type="caution">
    <text evidence="4">The sequence shown here is derived from an EMBL/GenBank/DDBJ whole genome shotgun (WGS) entry which is preliminary data.</text>
</comment>
<keyword evidence="2" id="KW-0812">Transmembrane</keyword>
<keyword evidence="2" id="KW-0472">Membrane</keyword>
<dbReference type="GO" id="GO:0006355">
    <property type="term" value="P:regulation of DNA-templated transcription"/>
    <property type="evidence" value="ECO:0007669"/>
    <property type="project" value="InterPro"/>
</dbReference>
<dbReference type="Pfam" id="PF00989">
    <property type="entry name" value="PAS"/>
    <property type="match status" value="1"/>
</dbReference>
<keyword evidence="2" id="KW-1133">Transmembrane helix</keyword>
<evidence type="ECO:0000313" key="5">
    <source>
        <dbReference type="Proteomes" id="UP000004169"/>
    </source>
</evidence>
<feature type="transmembrane region" description="Helical" evidence="2">
    <location>
        <begin position="30"/>
        <end position="52"/>
    </location>
</feature>
<dbReference type="InterPro" id="IPR003018">
    <property type="entry name" value="GAF"/>
</dbReference>
<gene>
    <name evidence="4" type="ORF">PHAMO_20083</name>
</gene>
<dbReference type="AlphaFoldDB" id="H8FPV9"/>
<evidence type="ECO:0000256" key="2">
    <source>
        <dbReference type="SAM" id="Phobius"/>
    </source>
</evidence>
<dbReference type="eggNOG" id="COG4191">
    <property type="taxonomic scope" value="Bacteria"/>
</dbReference>
<dbReference type="InterPro" id="IPR029016">
    <property type="entry name" value="GAF-like_dom_sf"/>
</dbReference>
<dbReference type="InterPro" id="IPR035965">
    <property type="entry name" value="PAS-like_dom_sf"/>
</dbReference>
<dbReference type="NCBIfam" id="TIGR00229">
    <property type="entry name" value="sensory_box"/>
    <property type="match status" value="1"/>
</dbReference>
<reference evidence="4 5" key="1">
    <citation type="journal article" date="2012" name="J. Bacteriol.">
        <title>Draft Genome Sequence of the Purple Photosynthetic Bacterium Phaeospirillum molischianum DSM120, a Particularly Versatile Bacterium.</title>
        <authorList>
            <person name="Duquesne K."/>
            <person name="Prima V."/>
            <person name="Ji B."/>
            <person name="Rouy Z."/>
            <person name="Medigue C."/>
            <person name="Talla E."/>
            <person name="Sturgis J.N."/>
        </authorList>
    </citation>
    <scope>NUCLEOTIDE SEQUENCE [LARGE SCALE GENOMIC DNA]</scope>
    <source>
        <strain evidence="5">DSM120</strain>
    </source>
</reference>
<feature type="compositionally biased region" description="Basic and acidic residues" evidence="1">
    <location>
        <begin position="1"/>
        <end position="10"/>
    </location>
</feature>
<protein>
    <submittedName>
        <fullName evidence="4">Putative C4-dicarboxylate transport sensor protein dctB</fullName>
    </submittedName>
</protein>
<dbReference type="InterPro" id="IPR000014">
    <property type="entry name" value="PAS"/>
</dbReference>
<dbReference type="Proteomes" id="UP000004169">
    <property type="component" value="Unassembled WGS sequence"/>
</dbReference>
<dbReference type="SUPFAM" id="SSF55785">
    <property type="entry name" value="PYP-like sensor domain (PAS domain)"/>
    <property type="match status" value="1"/>
</dbReference>
<dbReference type="SMART" id="SM00091">
    <property type="entry name" value="PAS"/>
    <property type="match status" value="1"/>
</dbReference>